<protein>
    <recommendedName>
        <fullName evidence="2">Bridge-like lipid transfer protein family member 1 C-terminal domain-containing protein</fullName>
    </recommendedName>
</protein>
<dbReference type="GO" id="GO:0098793">
    <property type="term" value="C:presynapse"/>
    <property type="evidence" value="ECO:0007669"/>
    <property type="project" value="GOC"/>
</dbReference>
<evidence type="ECO:0000313" key="4">
    <source>
        <dbReference type="Proteomes" id="UP000814243"/>
    </source>
</evidence>
<feature type="domain" description="Bridge-like lipid transfer protein family member 1 C-terminal" evidence="2">
    <location>
        <begin position="443"/>
        <end position="517"/>
    </location>
</feature>
<feature type="domain" description="Bridge-like lipid transfer protein family member 1 C-terminal" evidence="2">
    <location>
        <begin position="580"/>
        <end position="717"/>
    </location>
</feature>
<feature type="region of interest" description="Disordered" evidence="1">
    <location>
        <begin position="631"/>
        <end position="661"/>
    </location>
</feature>
<comment type="caution">
    <text evidence="3">The sequence shown here is derived from an EMBL/GenBank/DDBJ whole genome shotgun (WGS) entry which is preliminary data.</text>
</comment>
<dbReference type="GO" id="GO:0048488">
    <property type="term" value="P:synaptic vesicle endocytosis"/>
    <property type="evidence" value="ECO:0007669"/>
    <property type="project" value="TreeGrafter"/>
</dbReference>
<name>A0A922MHV6_SPOEX</name>
<feature type="compositionally biased region" description="Basic and acidic residues" evidence="1">
    <location>
        <begin position="1087"/>
        <end position="1098"/>
    </location>
</feature>
<dbReference type="PANTHER" id="PTHR31640">
    <property type="entry name" value="TRANSMEMBRANE PROTEIN KIAA1109"/>
    <property type="match status" value="1"/>
</dbReference>
<feature type="compositionally biased region" description="Gly residues" evidence="1">
    <location>
        <begin position="641"/>
        <end position="651"/>
    </location>
</feature>
<dbReference type="InterPro" id="IPR033616">
    <property type="entry name" value="BLTP1"/>
</dbReference>
<dbReference type="Proteomes" id="UP000814243">
    <property type="component" value="Unassembled WGS sequence"/>
</dbReference>
<proteinExistence type="predicted"/>
<dbReference type="InterPro" id="IPR056742">
    <property type="entry name" value="BLTP1_C"/>
</dbReference>
<evidence type="ECO:0000313" key="3">
    <source>
        <dbReference type="EMBL" id="KAH9636968.1"/>
    </source>
</evidence>
<feature type="domain" description="Bridge-like lipid transfer protein family member 1 C-terminal" evidence="2">
    <location>
        <begin position="1100"/>
        <end position="1147"/>
    </location>
</feature>
<reference evidence="3" key="1">
    <citation type="journal article" date="2021" name="G3 (Bethesda)">
        <title>Genome and transcriptome analysis of the beet armyworm Spodoptera exigua reveals targets for pest control. .</title>
        <authorList>
            <person name="Simon S."/>
            <person name="Breeschoten T."/>
            <person name="Jansen H.J."/>
            <person name="Dirks R.P."/>
            <person name="Schranz M.E."/>
            <person name="Ros V.I.D."/>
        </authorList>
    </citation>
    <scope>NUCLEOTIDE SEQUENCE</scope>
    <source>
        <strain evidence="3">TB_SE_WUR_2020</strain>
    </source>
</reference>
<feature type="region of interest" description="Disordered" evidence="1">
    <location>
        <begin position="826"/>
        <end position="850"/>
    </location>
</feature>
<dbReference type="Pfam" id="PF25040">
    <property type="entry name" value="BLTP1_C"/>
    <property type="match status" value="5"/>
</dbReference>
<dbReference type="PANTHER" id="PTHR31640:SF1">
    <property type="entry name" value="BRIDGE-LIKE LIPID TRANSFER PROTEIN FAMILY MEMBER 1"/>
    <property type="match status" value="1"/>
</dbReference>
<evidence type="ECO:0000256" key="1">
    <source>
        <dbReference type="SAM" id="MobiDB-lite"/>
    </source>
</evidence>
<gene>
    <name evidence="3" type="ORF">HF086_008229</name>
</gene>
<feature type="domain" description="Bridge-like lipid transfer protein family member 1 C-terminal" evidence="2">
    <location>
        <begin position="939"/>
        <end position="1066"/>
    </location>
</feature>
<evidence type="ECO:0000259" key="2">
    <source>
        <dbReference type="Pfam" id="PF25040"/>
    </source>
</evidence>
<feature type="compositionally biased region" description="Basic residues" evidence="1">
    <location>
        <begin position="733"/>
        <end position="743"/>
    </location>
</feature>
<feature type="domain" description="Bridge-like lipid transfer protein family member 1 C-terminal" evidence="2">
    <location>
        <begin position="42"/>
        <end position="399"/>
    </location>
</feature>
<feature type="region of interest" description="Disordered" evidence="1">
    <location>
        <begin position="1067"/>
        <end position="1111"/>
    </location>
</feature>
<feature type="compositionally biased region" description="Basic residues" evidence="1">
    <location>
        <begin position="831"/>
        <end position="841"/>
    </location>
</feature>
<dbReference type="EMBL" id="JACEFF010000461">
    <property type="protein sequence ID" value="KAH9636968.1"/>
    <property type="molecule type" value="Genomic_DNA"/>
</dbReference>
<sequence length="1290" mass="141684">MAEAGAAQLPAEAAVWLPGVHVAGRVLEQRGAARRGGAVLRAGRYVAASADIGLFEHTLSTDLLNHLVFVQKVFMKEVNEVVQKVYGGEKPVPLWNEEEASTSALSRILFSLTIRIKRIQLTATTPSNSAVRLETGAVEFEISNRVQNVQQPTEPHEVRLFARAQVDVNLSLGQLIRNAMFEEAEPEFQQYAFFNTRISMRNAFQDEMVCGDDKEVVLINLKRPLIYIQPVAVDKAILVWLNYKNAYEYWNEKRLNLNKEVLTATQQVFEKVQLTSQITTPHLSTLFLQLNVDDIGICLPLNQPPMARWGLGRGAWGAWCGEGEARGAVVVTLESTHIGACSSGALVSKGRFVGLCLRFADDFEASLDDWKPRADEPSLNVCCVSEGTYEVCSRTTAAKHNDDEADNSKDSQESIILRRKYTDHLPAFVFDTSIDAKKRSKLIEKEMNEQAKIINDLRTLGASHTTIEYEMKRLHDLEALVFKDFRRDMIQKLRRQSVRASSITKGKLGLGSNRSKSFVVPSPPQERKDFESAIEPNLTMSPGVGDSGETLLLGDEDNRLADIIEGGSWSSMESEPLTGKANKAKTAEPNIDFELDVKVYINSGKCVLHTKEPSKEDDSIKIGRMRVGRSASGGLAEGAAPGAGSGAGGSSPPGARRKPAHARHLPVLDLTVFRVPGLDLKVQYIPTYAASLRMRATCPCSTSPCSACPASTSRYSISRPTPQACACAPPARARPHRVPRARPRPQGTVYPDLRRKPAHARHLPVLDLTVFRVPGLDLKVQYIPTYAASLRMRATCPCSTSPCSACPASTSRYSISRPTPQACACAPPARARPHRVPRARPRPQGTVYPDLRRKPAHARHLPVLDLTVFRVPGLDLKVHYESKTLPEESTSPQTVPSLPPLNVGPRKVGIKKAALFAWITVQSIPEETIISPHILEEMSEPAVAMGGLSVTGCLADFSVNMFHPYGGKKSSLKEAQWSPLSDTERKDSLSINVEFVKFHLSRSRKLDFQTDQDQSKATVRFSTIVDVGSASFKYDMRRLGEILAFPKAWYRRTIVRRMFLGDLSLHDTRDHGRPSSSNAPVSPVLPQREKTKTVDHQKPKAGTESTKSGVQGAASVGAAWETLVLFAVNFTKLNVHMNMGNVMGNVSLCPPAVHIEEEAGCNPGHVCGVRLAALELRLEYMGTPVLLARVSALRARATDEWLARARAPRPRPHPPTSRYLPTTALSVPTLSPSNPPIRMPTLTAILAGNYPDSWKTELASATNPYVSKYDARSPEDAAETGRVLHAAVQV</sequence>
<feature type="region of interest" description="Disordered" evidence="1">
    <location>
        <begin position="728"/>
        <end position="752"/>
    </location>
</feature>
<organism evidence="3 4">
    <name type="scientific">Spodoptera exigua</name>
    <name type="common">Beet armyworm</name>
    <name type="synonym">Noctua fulgens</name>
    <dbReference type="NCBI Taxonomy" id="7107"/>
    <lineage>
        <taxon>Eukaryota</taxon>
        <taxon>Metazoa</taxon>
        <taxon>Ecdysozoa</taxon>
        <taxon>Arthropoda</taxon>
        <taxon>Hexapoda</taxon>
        <taxon>Insecta</taxon>
        <taxon>Pterygota</taxon>
        <taxon>Neoptera</taxon>
        <taxon>Endopterygota</taxon>
        <taxon>Lepidoptera</taxon>
        <taxon>Glossata</taxon>
        <taxon>Ditrysia</taxon>
        <taxon>Noctuoidea</taxon>
        <taxon>Noctuidae</taxon>
        <taxon>Amphipyrinae</taxon>
        <taxon>Spodoptera</taxon>
    </lineage>
</organism>
<accession>A0A922MHV6</accession>
<feature type="compositionally biased region" description="Low complexity" evidence="1">
    <location>
        <begin position="631"/>
        <end position="640"/>
    </location>
</feature>